<reference evidence="2" key="1">
    <citation type="journal article" date="2021" name="J Fungi (Basel)">
        <title>Virulence traits and population genomics of the black yeast Aureobasidium melanogenum.</title>
        <authorList>
            <person name="Cernosa A."/>
            <person name="Sun X."/>
            <person name="Gostincar C."/>
            <person name="Fang C."/>
            <person name="Gunde-Cimerman N."/>
            <person name="Song Z."/>
        </authorList>
    </citation>
    <scope>NUCLEOTIDE SEQUENCE</scope>
    <source>
        <strain evidence="2">EXF-8016</strain>
    </source>
</reference>
<name>A0A9P8G7P1_AURME</name>
<feature type="non-terminal residue" evidence="2">
    <location>
        <position position="1"/>
    </location>
</feature>
<feature type="compositionally biased region" description="Acidic residues" evidence="1">
    <location>
        <begin position="539"/>
        <end position="557"/>
    </location>
</feature>
<evidence type="ECO:0008006" key="4">
    <source>
        <dbReference type="Google" id="ProtNLM"/>
    </source>
</evidence>
<evidence type="ECO:0000313" key="2">
    <source>
        <dbReference type="EMBL" id="KAH0210473.1"/>
    </source>
</evidence>
<reference evidence="2" key="2">
    <citation type="submission" date="2021-08" db="EMBL/GenBank/DDBJ databases">
        <authorList>
            <person name="Gostincar C."/>
            <person name="Sun X."/>
            <person name="Song Z."/>
            <person name="Gunde-Cimerman N."/>
        </authorList>
    </citation>
    <scope>NUCLEOTIDE SEQUENCE</scope>
    <source>
        <strain evidence="2">EXF-8016</strain>
    </source>
</reference>
<feature type="region of interest" description="Disordered" evidence="1">
    <location>
        <begin position="282"/>
        <end position="306"/>
    </location>
</feature>
<feature type="non-terminal residue" evidence="2">
    <location>
        <position position="868"/>
    </location>
</feature>
<comment type="caution">
    <text evidence="2">The sequence shown here is derived from an EMBL/GenBank/DDBJ whole genome shotgun (WGS) entry which is preliminary data.</text>
</comment>
<accession>A0A9P8G7P1</accession>
<proteinExistence type="predicted"/>
<sequence length="868" mass="96201">SPLSNLQQEVLGNSPTSRSATPSLDHPTSPSLEEGTSYGSPNESTIGLLEDLASNLASGQSSPAQSEIYVQGTPQDFGSTYSPTPSSPGSPIPLSYSLGTQGPTRPIYGDEHTPPPPDVAGIPTGLGQDKYNTYQPRNKYLQQLFSYNHVQAKDHTFRGSQATSFIAAAARCASRYTRQPTEKHLLDFLLLPKAGLTLGIQSEEFSTQYVLQHYPDLMLPPPNQVEADRAQEFLGQPDNRQDNPCSRAQRLVEKGYLGRAARALVDPSALARNSAEILAKLREKHPVGQPHPFTSSASPRPGPRPVPEDVLQALASFAPDTAPGLSGWPPPIILAYLDDIYIISGQEITLRELEDYLKDAPITLNTDKTKTQSLAAARTTGIKTLGSFIGSTLQKASFLASKIQDLQVVLDRLKALPKQHALLLLRASTSTLLRHLPRTISAQGLFAEFRDIDIRLLETVKYLQGSGDSRALDQDLVALPTRLGGLGIPLYAETAQLAFQNSQAIADITLQRILPPKLFWRLPRAPSPTPSETRKDELEGNIDEDTEEDTLDQDQDQNQDYTQKQHHTQDQHNAQEQALDRGRSRSRANQQPQPSLPFLLSQDPQQQPLFPPEHRQIDPTSTGPARTIYRAAIDKLNRARLVRVQQKLSLQQENVRLENSAFLGRRWLLAMPTSQPLRLSDMDIAAALSIRLLTSPEDSQDICRHCDRAYTFAHEDACRARTRQTIVKHNKICQALTTALQTIPENKVTLEPQGDYRGIRTDIRIDNPKGTTYLDVSVISLGKETARKDPNNTLSATEKAKKLKYQNLGRAFRPFILSQGGLLGKETSQTYKEFQKSLTPSTSEWLDKYISTTLVRLRARNWLGYGID</sequence>
<evidence type="ECO:0000313" key="3">
    <source>
        <dbReference type="Proteomes" id="UP000767238"/>
    </source>
</evidence>
<feature type="region of interest" description="Disordered" evidence="1">
    <location>
        <begin position="1"/>
        <end position="115"/>
    </location>
</feature>
<dbReference type="EMBL" id="JAHFYH010000167">
    <property type="protein sequence ID" value="KAH0210473.1"/>
    <property type="molecule type" value="Genomic_DNA"/>
</dbReference>
<gene>
    <name evidence="2" type="ORF">KCV03_g10037</name>
</gene>
<organism evidence="2 3">
    <name type="scientific">Aureobasidium melanogenum</name>
    <name type="common">Aureobasidium pullulans var. melanogenum</name>
    <dbReference type="NCBI Taxonomy" id="46634"/>
    <lineage>
        <taxon>Eukaryota</taxon>
        <taxon>Fungi</taxon>
        <taxon>Dikarya</taxon>
        <taxon>Ascomycota</taxon>
        <taxon>Pezizomycotina</taxon>
        <taxon>Dothideomycetes</taxon>
        <taxon>Dothideomycetidae</taxon>
        <taxon>Dothideales</taxon>
        <taxon>Saccotheciaceae</taxon>
        <taxon>Aureobasidium</taxon>
    </lineage>
</organism>
<evidence type="ECO:0000256" key="1">
    <source>
        <dbReference type="SAM" id="MobiDB-lite"/>
    </source>
</evidence>
<feature type="compositionally biased region" description="Polar residues" evidence="1">
    <location>
        <begin position="55"/>
        <end position="65"/>
    </location>
</feature>
<feature type="compositionally biased region" description="Polar residues" evidence="1">
    <location>
        <begin position="1"/>
        <end position="31"/>
    </location>
</feature>
<protein>
    <recommendedName>
        <fullName evidence="4">Reverse transcriptase domain-containing protein</fullName>
    </recommendedName>
</protein>
<dbReference type="Proteomes" id="UP000767238">
    <property type="component" value="Unassembled WGS sequence"/>
</dbReference>
<dbReference type="AlphaFoldDB" id="A0A9P8G7P1"/>
<feature type="region of interest" description="Disordered" evidence="1">
    <location>
        <begin position="521"/>
        <end position="625"/>
    </location>
</feature>